<keyword evidence="3" id="KW-1185">Reference proteome</keyword>
<accession>A0ABY9TVM1</accession>
<sequence length="371" mass="43475">MDNTRTPKYDVTCISIPDLQTLQMQWLELEAQSDCAFFLSWSWISSWLLCYQPKAKLIQIKDEQQRTRGLAIITCGNSKRYGCIKFKHLFMHQTGDPLEDQIWIEYNGVLTHKHEHNEVINAFFHHIKSDLNSWEEFTIGAITQTESNLYQQSSGLHKHIIWEAKSYGIDLKSMQKQNLKYLEHLSKNTRYQITRSIKSFERNSSLTLTKADSREQALAMLKAIAPLHIARWGKGFENSGFDNPKFIAFHQQLISNSFDKNEIDLWKLSCDQQVIAYFYNYKYRNKVYFYLSALTKANHNKLKPGLVGHALCVQYYLDHNFDYYDFMGGSEPYKASLATRKEDLYKVSFQKPLLKYKIEQLGRHCKKAIKG</sequence>
<dbReference type="Gene3D" id="3.40.630.30">
    <property type="match status" value="1"/>
</dbReference>
<dbReference type="RefSeq" id="WP_348391667.1">
    <property type="nucleotide sequence ID" value="NZ_CP134145.1"/>
</dbReference>
<keyword evidence="2" id="KW-0012">Acyltransferase</keyword>
<protein>
    <submittedName>
        <fullName evidence="2">GNAT family N-acetyltransferase</fullName>
        <ecNumber evidence="2">2.3.1.-</ecNumber>
    </submittedName>
</protein>
<reference evidence="3" key="1">
    <citation type="submission" date="2023-09" db="EMBL/GenBank/DDBJ databases">
        <authorList>
            <person name="Zhang C."/>
        </authorList>
    </citation>
    <scope>NUCLEOTIDE SEQUENCE [LARGE SCALE GENOMIC DNA]</scope>
    <source>
        <strain evidence="3">SQ149</strain>
    </source>
</reference>
<dbReference type="SUPFAM" id="SSF55729">
    <property type="entry name" value="Acyl-CoA N-acyltransferases (Nat)"/>
    <property type="match status" value="1"/>
</dbReference>
<dbReference type="Pfam" id="PF13480">
    <property type="entry name" value="Acetyltransf_6"/>
    <property type="match status" value="1"/>
</dbReference>
<evidence type="ECO:0000259" key="1">
    <source>
        <dbReference type="Pfam" id="PF13480"/>
    </source>
</evidence>
<evidence type="ECO:0000313" key="3">
    <source>
        <dbReference type="Proteomes" id="UP001258994"/>
    </source>
</evidence>
<dbReference type="EC" id="2.3.1.-" evidence="2"/>
<feature type="domain" description="BioF2-like acetyltransferase" evidence="1">
    <location>
        <begin position="187"/>
        <end position="334"/>
    </location>
</feature>
<name>A0ABY9TVM1_9GAMM</name>
<keyword evidence="2" id="KW-0808">Transferase</keyword>
<gene>
    <name evidence="2" type="ORF">RGQ13_00830</name>
</gene>
<dbReference type="EMBL" id="CP134145">
    <property type="protein sequence ID" value="WNC72550.1"/>
    <property type="molecule type" value="Genomic_DNA"/>
</dbReference>
<proteinExistence type="predicted"/>
<dbReference type="GO" id="GO:0016746">
    <property type="term" value="F:acyltransferase activity"/>
    <property type="evidence" value="ECO:0007669"/>
    <property type="project" value="UniProtKB-KW"/>
</dbReference>
<organism evidence="2 3">
    <name type="scientific">Thalassotalea psychrophila</name>
    <dbReference type="NCBI Taxonomy" id="3065647"/>
    <lineage>
        <taxon>Bacteria</taxon>
        <taxon>Pseudomonadati</taxon>
        <taxon>Pseudomonadota</taxon>
        <taxon>Gammaproteobacteria</taxon>
        <taxon>Alteromonadales</taxon>
        <taxon>Colwelliaceae</taxon>
        <taxon>Thalassotalea</taxon>
    </lineage>
</organism>
<evidence type="ECO:0000313" key="2">
    <source>
        <dbReference type="EMBL" id="WNC72550.1"/>
    </source>
</evidence>
<dbReference type="InterPro" id="IPR038740">
    <property type="entry name" value="BioF2-like_GNAT_dom"/>
</dbReference>
<dbReference type="InterPro" id="IPR016181">
    <property type="entry name" value="Acyl_CoA_acyltransferase"/>
</dbReference>
<dbReference type="Proteomes" id="UP001258994">
    <property type="component" value="Chromosome"/>
</dbReference>